<evidence type="ECO:0000256" key="7">
    <source>
        <dbReference type="SAM" id="Phobius"/>
    </source>
</evidence>
<dbReference type="InterPro" id="IPR036259">
    <property type="entry name" value="MFS_trans_sf"/>
</dbReference>
<comment type="caution">
    <text evidence="9">The sequence shown here is derived from an EMBL/GenBank/DDBJ whole genome shotgun (WGS) entry which is preliminary data.</text>
</comment>
<feature type="transmembrane region" description="Helical" evidence="7">
    <location>
        <begin position="272"/>
        <end position="292"/>
    </location>
</feature>
<feature type="transmembrane region" description="Helical" evidence="7">
    <location>
        <begin position="363"/>
        <end position="385"/>
    </location>
</feature>
<feature type="transmembrane region" description="Helical" evidence="7">
    <location>
        <begin position="210"/>
        <end position="227"/>
    </location>
</feature>
<name>A0ABY2RVT4_9PSEU</name>
<gene>
    <name evidence="9" type="ORF">FCN18_31660</name>
</gene>
<keyword evidence="2" id="KW-0813">Transport</keyword>
<evidence type="ECO:0000259" key="8">
    <source>
        <dbReference type="PROSITE" id="PS50850"/>
    </source>
</evidence>
<evidence type="ECO:0000313" key="10">
    <source>
        <dbReference type="Proteomes" id="UP000309992"/>
    </source>
</evidence>
<feature type="transmembrane region" description="Helical" evidence="7">
    <location>
        <begin position="171"/>
        <end position="189"/>
    </location>
</feature>
<comment type="subcellular location">
    <subcellularLocation>
        <location evidence="1">Cell membrane</location>
        <topology evidence="1">Multi-pass membrane protein</topology>
    </subcellularLocation>
</comment>
<keyword evidence="4 7" id="KW-0812">Transmembrane</keyword>
<feature type="transmembrane region" description="Helical" evidence="7">
    <location>
        <begin position="424"/>
        <end position="450"/>
    </location>
</feature>
<evidence type="ECO:0000313" key="9">
    <source>
        <dbReference type="EMBL" id="TKG62602.1"/>
    </source>
</evidence>
<evidence type="ECO:0000256" key="3">
    <source>
        <dbReference type="ARBA" id="ARBA00022475"/>
    </source>
</evidence>
<keyword evidence="5 7" id="KW-1133">Transmembrane helix</keyword>
<keyword evidence="10" id="KW-1185">Reference proteome</keyword>
<dbReference type="PANTHER" id="PTHR42718:SF46">
    <property type="entry name" value="BLR6921 PROTEIN"/>
    <property type="match status" value="1"/>
</dbReference>
<organism evidence="9 10">
    <name type="scientific">Prauserella endophytica</name>
    <dbReference type="NCBI Taxonomy" id="1592324"/>
    <lineage>
        <taxon>Bacteria</taxon>
        <taxon>Bacillati</taxon>
        <taxon>Actinomycetota</taxon>
        <taxon>Actinomycetes</taxon>
        <taxon>Pseudonocardiales</taxon>
        <taxon>Pseudonocardiaceae</taxon>
        <taxon>Prauserella</taxon>
        <taxon>Prauserella coralliicola group</taxon>
    </lineage>
</organism>
<dbReference type="RefSeq" id="WP_137096800.1">
    <property type="nucleotide sequence ID" value="NZ_SWMS01000026.1"/>
</dbReference>
<dbReference type="CDD" id="cd17321">
    <property type="entry name" value="MFS_MMR_MDR_like"/>
    <property type="match status" value="1"/>
</dbReference>
<dbReference type="InterPro" id="IPR020846">
    <property type="entry name" value="MFS_dom"/>
</dbReference>
<proteinExistence type="predicted"/>
<feature type="transmembrane region" description="Helical" evidence="7">
    <location>
        <begin position="12"/>
        <end position="37"/>
    </location>
</feature>
<evidence type="ECO:0000256" key="1">
    <source>
        <dbReference type="ARBA" id="ARBA00004651"/>
    </source>
</evidence>
<evidence type="ECO:0000256" key="2">
    <source>
        <dbReference type="ARBA" id="ARBA00022448"/>
    </source>
</evidence>
<keyword evidence="6 7" id="KW-0472">Membrane</keyword>
<feature type="transmembrane region" description="Helical" evidence="7">
    <location>
        <begin position="143"/>
        <end position="165"/>
    </location>
</feature>
<dbReference type="EMBL" id="SWMS01000026">
    <property type="protein sequence ID" value="TKG62602.1"/>
    <property type="molecule type" value="Genomic_DNA"/>
</dbReference>
<dbReference type="PANTHER" id="PTHR42718">
    <property type="entry name" value="MAJOR FACILITATOR SUPERFAMILY MULTIDRUG TRANSPORTER MFSC"/>
    <property type="match status" value="1"/>
</dbReference>
<feature type="transmembrane region" description="Helical" evidence="7">
    <location>
        <begin position="233"/>
        <end position="251"/>
    </location>
</feature>
<feature type="transmembrane region" description="Helical" evidence="7">
    <location>
        <begin position="333"/>
        <end position="351"/>
    </location>
</feature>
<dbReference type="SUPFAM" id="SSF103473">
    <property type="entry name" value="MFS general substrate transporter"/>
    <property type="match status" value="1"/>
</dbReference>
<dbReference type="Gene3D" id="1.20.1250.20">
    <property type="entry name" value="MFS general substrate transporter like domains"/>
    <property type="match status" value="1"/>
</dbReference>
<reference evidence="9 10" key="1">
    <citation type="journal article" date="2015" name="Antonie Van Leeuwenhoek">
        <title>Prauserella endophytica sp. nov., an endophytic actinobacterium isolated from Tamarix taklamakanensis.</title>
        <authorList>
            <person name="Liu J.M."/>
            <person name="Habden X."/>
            <person name="Guo L."/>
            <person name="Tuo L."/>
            <person name="Jiang Z.K."/>
            <person name="Liu S.W."/>
            <person name="Liu X.F."/>
            <person name="Chen L."/>
            <person name="Li R.F."/>
            <person name="Zhang Y.Q."/>
            <person name="Sun C.H."/>
        </authorList>
    </citation>
    <scope>NUCLEOTIDE SEQUENCE [LARGE SCALE GENOMIC DNA]</scope>
    <source>
        <strain evidence="9 10">CGMCC 4.7182</strain>
    </source>
</reference>
<evidence type="ECO:0000256" key="5">
    <source>
        <dbReference type="ARBA" id="ARBA00022989"/>
    </source>
</evidence>
<dbReference type="PROSITE" id="PS50850">
    <property type="entry name" value="MFS"/>
    <property type="match status" value="1"/>
</dbReference>
<evidence type="ECO:0000256" key="6">
    <source>
        <dbReference type="ARBA" id="ARBA00023136"/>
    </source>
</evidence>
<feature type="transmembrane region" description="Helical" evidence="7">
    <location>
        <begin position="81"/>
        <end position="107"/>
    </location>
</feature>
<protein>
    <submittedName>
        <fullName evidence="9">MFS transporter</fullName>
    </submittedName>
</protein>
<evidence type="ECO:0000256" key="4">
    <source>
        <dbReference type="ARBA" id="ARBA00022692"/>
    </source>
</evidence>
<feature type="transmembrane region" description="Helical" evidence="7">
    <location>
        <begin position="113"/>
        <end position="131"/>
    </location>
</feature>
<accession>A0ABY2RVT4</accession>
<feature type="transmembrane region" description="Helical" evidence="7">
    <location>
        <begin position="304"/>
        <end position="326"/>
    </location>
</feature>
<sequence>MAETPTTEPRTRWSAVAAVSLGVVLVALDMTVVAVALPALGADLGAEPALTQWVLLAYSLPLFALSVPAGRWLDRAGPLPAFVLAVSGFGVASVLIAVAPTMGVLLLGRAVQGVFGSLVNVVAMPIVAASVRPQHRARAMSIVLTLIPLSGVAGPALGGLLADAYGWRSVFLLNVPIVLAAVWAGVRAIPSRLPGREGLPRPDLRFARETFVLGLAGTALFLTLDLLGRSAGAALPALLGAVTVVALAAYTRLPESRPVRGLLTRRTLRLPFLALPLILTGVGALNFLVPYFLTEVRHASPARIGVVLLALSAGMAVSSPIAGVLADRVGNRPVAFAGTVVVLAGTVSLLFTDGDTSGLDLALRLALVGVGNGLFAGPNAATVLAHTPPELMGTSSGISALLRTLGFALGPALGAMLWTSVPGAAGGFTAGMTVVAAGAVVATTATAWSLRQRDRRVVSA</sequence>
<dbReference type="InterPro" id="IPR011701">
    <property type="entry name" value="MFS"/>
</dbReference>
<dbReference type="Pfam" id="PF07690">
    <property type="entry name" value="MFS_1"/>
    <property type="match status" value="1"/>
</dbReference>
<dbReference type="Proteomes" id="UP000309992">
    <property type="component" value="Unassembled WGS sequence"/>
</dbReference>
<keyword evidence="3" id="KW-1003">Cell membrane</keyword>
<dbReference type="Gene3D" id="1.20.1720.10">
    <property type="entry name" value="Multidrug resistance protein D"/>
    <property type="match status" value="1"/>
</dbReference>
<feature type="transmembrane region" description="Helical" evidence="7">
    <location>
        <begin position="397"/>
        <end position="418"/>
    </location>
</feature>
<feature type="domain" description="Major facilitator superfamily (MFS) profile" evidence="8">
    <location>
        <begin position="15"/>
        <end position="455"/>
    </location>
</feature>
<feature type="transmembrane region" description="Helical" evidence="7">
    <location>
        <begin position="49"/>
        <end position="69"/>
    </location>
</feature>